<proteinExistence type="predicted"/>
<feature type="region of interest" description="Disordered" evidence="2">
    <location>
        <begin position="284"/>
        <end position="307"/>
    </location>
</feature>
<gene>
    <name evidence="3" type="ORF">QQ91_0007225</name>
</gene>
<dbReference type="AlphaFoldDB" id="A0ABD4T1S7"/>
<keyword evidence="4" id="KW-1185">Reference proteome</keyword>
<evidence type="ECO:0000313" key="4">
    <source>
        <dbReference type="Proteomes" id="UP000031561"/>
    </source>
</evidence>
<evidence type="ECO:0000313" key="3">
    <source>
        <dbReference type="EMBL" id="MCM1982614.1"/>
    </source>
</evidence>
<comment type="caution">
    <text evidence="3">The sequence shown here is derived from an EMBL/GenBank/DDBJ whole genome shotgun (WGS) entry which is preliminary data.</text>
</comment>
<accession>A0ABD4T1S7</accession>
<sequence length="392" mass="45209">MVGQPRKCDICGLMNPGEYRDCQQCGWNLRLQHSHEAIAAAKQQWEQMRWINTLEFPLSSASEVQLPSLPDRPSTFSLRPKPSPQQNYRNLKVFIEQVVAQTLNSQPTPRPPNTYLQLDPEASPLHRQNEVMREYSELQAKFETLKQAIAQDRETVQTFRSRLEQLERIPPQPHIYSTDLQALWIEQVSQKYEERVQHLEQKLQEHGQWMQMIYQEYLEVSRQLQSSFRHRPSEVAAAQNEAVSEPEDKHASVTQQSAIKVPEVLSPVEQAIVSQYNKSASHYAKQSTEVSETEESQSNRRLGDPGLVKFEKKGRGNYWIISESNREYLVPSQRIRINEHNYKTIEVIFACHNYHPGGSQDFVLRKPATVAALPGGNQWQLETPGIIDFQGP</sequence>
<dbReference type="EMBL" id="JTHE03000044">
    <property type="protein sequence ID" value="MCM1982614.1"/>
    <property type="molecule type" value="Genomic_DNA"/>
</dbReference>
<evidence type="ECO:0000256" key="2">
    <source>
        <dbReference type="SAM" id="MobiDB-lite"/>
    </source>
</evidence>
<keyword evidence="1" id="KW-0175">Coiled coil</keyword>
<dbReference type="Proteomes" id="UP000031561">
    <property type="component" value="Unassembled WGS sequence"/>
</dbReference>
<feature type="compositionally biased region" description="Basic and acidic residues" evidence="2">
    <location>
        <begin position="297"/>
        <end position="307"/>
    </location>
</feature>
<name>A0ABD4T1S7_9CYAN</name>
<feature type="coiled-coil region" evidence="1">
    <location>
        <begin position="128"/>
        <end position="169"/>
    </location>
</feature>
<reference evidence="3 4" key="1">
    <citation type="journal article" date="2015" name="Genome Announc.">
        <title>Draft Genome Sequence of Filamentous Marine Cyanobacterium Lyngbya confervoides Strain BDU141951.</title>
        <authorList>
            <person name="Chandrababunaidu M.M."/>
            <person name="Sen D."/>
            <person name="Tripathy S."/>
        </authorList>
    </citation>
    <scope>NUCLEOTIDE SEQUENCE [LARGE SCALE GENOMIC DNA]</scope>
    <source>
        <strain evidence="3 4">BDU141951</strain>
    </source>
</reference>
<feature type="region of interest" description="Disordered" evidence="2">
    <location>
        <begin position="231"/>
        <end position="254"/>
    </location>
</feature>
<dbReference type="RefSeq" id="WP_166274486.1">
    <property type="nucleotide sequence ID" value="NZ_JTHE03000044.1"/>
</dbReference>
<protein>
    <submittedName>
        <fullName evidence="3">Uncharacterized protein</fullName>
    </submittedName>
</protein>
<organism evidence="3 4">
    <name type="scientific">Lyngbya confervoides BDU141951</name>
    <dbReference type="NCBI Taxonomy" id="1574623"/>
    <lineage>
        <taxon>Bacteria</taxon>
        <taxon>Bacillati</taxon>
        <taxon>Cyanobacteriota</taxon>
        <taxon>Cyanophyceae</taxon>
        <taxon>Oscillatoriophycideae</taxon>
        <taxon>Oscillatoriales</taxon>
        <taxon>Microcoleaceae</taxon>
        <taxon>Lyngbya</taxon>
    </lineage>
</organism>
<evidence type="ECO:0000256" key="1">
    <source>
        <dbReference type="SAM" id="Coils"/>
    </source>
</evidence>